<comment type="caution">
    <text evidence="7">The sequence shown here is derived from an EMBL/GenBank/DDBJ whole genome shotgun (WGS) entry which is preliminary data.</text>
</comment>
<dbReference type="GO" id="GO:0046872">
    <property type="term" value="F:metal ion binding"/>
    <property type="evidence" value="ECO:0007669"/>
    <property type="project" value="UniProtKB-KW"/>
</dbReference>
<dbReference type="SUPFAM" id="SSF81296">
    <property type="entry name" value="E set domains"/>
    <property type="match status" value="1"/>
</dbReference>
<keyword evidence="5" id="KW-0106">Calcium</keyword>
<dbReference type="InterPro" id="IPR014756">
    <property type="entry name" value="Ig_E-set"/>
</dbReference>
<dbReference type="PANTHER" id="PTHR10357">
    <property type="entry name" value="ALPHA-AMYLASE FAMILY MEMBER"/>
    <property type="match status" value="1"/>
</dbReference>
<proteinExistence type="inferred from homology"/>
<dbReference type="InterPro" id="IPR006047">
    <property type="entry name" value="GH13_cat_dom"/>
</dbReference>
<dbReference type="PROSITE" id="PS51166">
    <property type="entry name" value="CBM20"/>
    <property type="match status" value="1"/>
</dbReference>
<dbReference type="Gene3D" id="2.60.40.10">
    <property type="entry name" value="Immunoglobulins"/>
    <property type="match status" value="2"/>
</dbReference>
<dbReference type="SMART" id="SM01065">
    <property type="entry name" value="CBM_2"/>
    <property type="match status" value="1"/>
</dbReference>
<keyword evidence="4" id="KW-0732">Signal</keyword>
<dbReference type="InterPro" id="IPR013783">
    <property type="entry name" value="Ig-like_fold"/>
</dbReference>
<organism evidence="7 8">
    <name type="scientific">Streptococcus anginosus</name>
    <dbReference type="NCBI Taxonomy" id="1328"/>
    <lineage>
        <taxon>Bacteria</taxon>
        <taxon>Bacillati</taxon>
        <taxon>Bacillota</taxon>
        <taxon>Bacilli</taxon>
        <taxon>Lactobacillales</taxon>
        <taxon>Streptococcaceae</taxon>
        <taxon>Streptococcus</taxon>
        <taxon>Streptococcus anginosus group</taxon>
    </lineage>
</organism>
<name>A0A412PKV7_STRAP</name>
<dbReference type="InterPro" id="IPR002909">
    <property type="entry name" value="IPT_dom"/>
</dbReference>
<dbReference type="RefSeq" id="WP_118138957.1">
    <property type="nucleotide sequence ID" value="NZ_JAQCVW010000022.1"/>
</dbReference>
<dbReference type="InterPro" id="IPR013780">
    <property type="entry name" value="Glyco_hydro_b"/>
</dbReference>
<sequence>MSLLDFRFANSVRSLFTNPSYTMQDFYNVIKETESDYKEVNDQVTFIDNHDMSRFSTIVNGNRTAVNQAYALLLTSRGVPTIYYGSEQYDKGESAPYNRSDITSFNQTTDAYQIISKLSKLRKSNKALAYGQTVERWINQDVLIFERHFGNSVAIVAVNKGDKSYHIDNLKPHLPKGDYVDKLASMMAAGNIQVRSDNSVTPFELKAGSVGVWTYDNSQTTKLSVGDIDPSIGSVGNEIAITGEGFGNKEGQVKFGDTNAKVLSWSDTLIKVLIPEVAAGKYAIHVSNLRGEKGTYSDFEVLTGKQIPVRLIADNAQTLPGENLYVVGNVSELGNWDANKAIGPMFNATASIAQYPSWFYDINLPKHKNIEYKFIKKNKDGQIIWESGENHKITSSEEAQTKRASWQN</sequence>
<feature type="domain" description="CBM20" evidence="6">
    <location>
        <begin position="301"/>
        <end position="408"/>
    </location>
</feature>
<dbReference type="InterPro" id="IPR017853">
    <property type="entry name" value="GH"/>
</dbReference>
<dbReference type="SMART" id="SM00632">
    <property type="entry name" value="Aamy_C"/>
    <property type="match status" value="1"/>
</dbReference>
<gene>
    <name evidence="7" type="ORF">DWX18_10250</name>
</gene>
<dbReference type="InterPro" id="IPR006048">
    <property type="entry name" value="A-amylase/branching_C"/>
</dbReference>
<dbReference type="Pfam" id="PF02806">
    <property type="entry name" value="Alpha-amylase_C"/>
    <property type="match status" value="1"/>
</dbReference>
<evidence type="ECO:0000256" key="1">
    <source>
        <dbReference type="ARBA" id="ARBA00001913"/>
    </source>
</evidence>
<evidence type="ECO:0000256" key="4">
    <source>
        <dbReference type="ARBA" id="ARBA00022729"/>
    </source>
</evidence>
<dbReference type="InterPro" id="IPR013784">
    <property type="entry name" value="Carb-bd-like_fold"/>
</dbReference>
<dbReference type="GO" id="GO:0005975">
    <property type="term" value="P:carbohydrate metabolic process"/>
    <property type="evidence" value="ECO:0007669"/>
    <property type="project" value="InterPro"/>
</dbReference>
<protein>
    <recommendedName>
        <fullName evidence="6">CBM20 domain-containing protein</fullName>
    </recommendedName>
</protein>
<dbReference type="AlphaFoldDB" id="A0A412PKV7"/>
<evidence type="ECO:0000313" key="7">
    <source>
        <dbReference type="EMBL" id="RGT59223.1"/>
    </source>
</evidence>
<dbReference type="SUPFAM" id="SSF49452">
    <property type="entry name" value="Starch-binding domain-like"/>
    <property type="match status" value="1"/>
</dbReference>
<dbReference type="EMBL" id="QRWZ01000020">
    <property type="protein sequence ID" value="RGT59223.1"/>
    <property type="molecule type" value="Genomic_DNA"/>
</dbReference>
<evidence type="ECO:0000256" key="2">
    <source>
        <dbReference type="ARBA" id="ARBA00008061"/>
    </source>
</evidence>
<dbReference type="Pfam" id="PF00686">
    <property type="entry name" value="CBM_20"/>
    <property type="match status" value="1"/>
</dbReference>
<dbReference type="Pfam" id="PF01833">
    <property type="entry name" value="TIG"/>
    <property type="match status" value="1"/>
</dbReference>
<dbReference type="InterPro" id="IPR031319">
    <property type="entry name" value="A-amylase_C"/>
</dbReference>
<dbReference type="Proteomes" id="UP000284046">
    <property type="component" value="Unassembled WGS sequence"/>
</dbReference>
<dbReference type="CDD" id="cd00604">
    <property type="entry name" value="IPT_CGTD"/>
    <property type="match status" value="1"/>
</dbReference>
<dbReference type="SUPFAM" id="SSF51445">
    <property type="entry name" value="(Trans)glycosidases"/>
    <property type="match status" value="1"/>
</dbReference>
<dbReference type="Pfam" id="PF00128">
    <property type="entry name" value="Alpha-amylase"/>
    <property type="match status" value="1"/>
</dbReference>
<comment type="cofactor">
    <cofactor evidence="1">
        <name>Ca(2+)</name>
        <dbReference type="ChEBI" id="CHEBI:29108"/>
    </cofactor>
</comment>
<dbReference type="GO" id="GO:2001070">
    <property type="term" value="F:starch binding"/>
    <property type="evidence" value="ECO:0007669"/>
    <property type="project" value="InterPro"/>
</dbReference>
<dbReference type="SUPFAM" id="SSF51011">
    <property type="entry name" value="Glycosyl hydrolase domain"/>
    <property type="match status" value="1"/>
</dbReference>
<keyword evidence="3" id="KW-0479">Metal-binding</keyword>
<dbReference type="Gene3D" id="2.60.40.1180">
    <property type="entry name" value="Golgi alpha-mannosidase II"/>
    <property type="match status" value="1"/>
</dbReference>
<dbReference type="GO" id="GO:0003824">
    <property type="term" value="F:catalytic activity"/>
    <property type="evidence" value="ECO:0007669"/>
    <property type="project" value="InterPro"/>
</dbReference>
<evidence type="ECO:0000256" key="5">
    <source>
        <dbReference type="ARBA" id="ARBA00022837"/>
    </source>
</evidence>
<evidence type="ECO:0000313" key="8">
    <source>
        <dbReference type="Proteomes" id="UP000284046"/>
    </source>
</evidence>
<evidence type="ECO:0000256" key="3">
    <source>
        <dbReference type="ARBA" id="ARBA00022723"/>
    </source>
</evidence>
<dbReference type="Gene3D" id="3.20.20.80">
    <property type="entry name" value="Glycosidases"/>
    <property type="match status" value="1"/>
</dbReference>
<reference evidence="7 8" key="1">
    <citation type="submission" date="2018-08" db="EMBL/GenBank/DDBJ databases">
        <title>A genome reference for cultivated species of the human gut microbiota.</title>
        <authorList>
            <person name="Zou Y."/>
            <person name="Xue W."/>
            <person name="Luo G."/>
        </authorList>
    </citation>
    <scope>NUCLEOTIDE SEQUENCE [LARGE SCALE GENOMIC DNA]</scope>
    <source>
        <strain evidence="7 8">AF18-38</strain>
    </source>
</reference>
<dbReference type="PANTHER" id="PTHR10357:SF215">
    <property type="entry name" value="ALPHA-AMYLASE 1"/>
    <property type="match status" value="1"/>
</dbReference>
<evidence type="ECO:0000259" key="6">
    <source>
        <dbReference type="PROSITE" id="PS51166"/>
    </source>
</evidence>
<comment type="similarity">
    <text evidence="2">Belongs to the glycosyl hydrolase 13 family.</text>
</comment>
<dbReference type="InterPro" id="IPR002044">
    <property type="entry name" value="CBM20"/>
</dbReference>
<accession>A0A412PKV7</accession>